<dbReference type="EMBL" id="JAIWYP010000004">
    <property type="protein sequence ID" value="KAH3830863.1"/>
    <property type="molecule type" value="Genomic_DNA"/>
</dbReference>
<keyword evidence="2" id="KW-1185">Reference proteome</keyword>
<dbReference type="AlphaFoldDB" id="A0A9D4HBD0"/>
<proteinExistence type="predicted"/>
<name>A0A9D4HBD0_DREPO</name>
<evidence type="ECO:0000313" key="2">
    <source>
        <dbReference type="Proteomes" id="UP000828390"/>
    </source>
</evidence>
<comment type="caution">
    <text evidence="1">The sequence shown here is derived from an EMBL/GenBank/DDBJ whole genome shotgun (WGS) entry which is preliminary data.</text>
</comment>
<organism evidence="1 2">
    <name type="scientific">Dreissena polymorpha</name>
    <name type="common">Zebra mussel</name>
    <name type="synonym">Mytilus polymorpha</name>
    <dbReference type="NCBI Taxonomy" id="45954"/>
    <lineage>
        <taxon>Eukaryota</taxon>
        <taxon>Metazoa</taxon>
        <taxon>Spiralia</taxon>
        <taxon>Lophotrochozoa</taxon>
        <taxon>Mollusca</taxon>
        <taxon>Bivalvia</taxon>
        <taxon>Autobranchia</taxon>
        <taxon>Heteroconchia</taxon>
        <taxon>Euheterodonta</taxon>
        <taxon>Imparidentia</taxon>
        <taxon>Neoheterodontei</taxon>
        <taxon>Myida</taxon>
        <taxon>Dreissenoidea</taxon>
        <taxon>Dreissenidae</taxon>
        <taxon>Dreissena</taxon>
    </lineage>
</organism>
<accession>A0A9D4HBD0</accession>
<gene>
    <name evidence="1" type="ORF">DPMN_104119</name>
</gene>
<protein>
    <submittedName>
        <fullName evidence="1">Uncharacterized protein</fullName>
    </submittedName>
</protein>
<reference evidence="1" key="2">
    <citation type="submission" date="2020-11" db="EMBL/GenBank/DDBJ databases">
        <authorList>
            <person name="McCartney M.A."/>
            <person name="Auch B."/>
            <person name="Kono T."/>
            <person name="Mallez S."/>
            <person name="Becker A."/>
            <person name="Gohl D.M."/>
            <person name="Silverstein K.A.T."/>
            <person name="Koren S."/>
            <person name="Bechman K.B."/>
            <person name="Herman A."/>
            <person name="Abrahante J.E."/>
            <person name="Garbe J."/>
        </authorList>
    </citation>
    <scope>NUCLEOTIDE SEQUENCE</scope>
    <source>
        <strain evidence="1">Duluth1</strain>
        <tissue evidence="1">Whole animal</tissue>
    </source>
</reference>
<evidence type="ECO:0000313" key="1">
    <source>
        <dbReference type="EMBL" id="KAH3830863.1"/>
    </source>
</evidence>
<sequence length="54" mass="5860">MGGYGIWSDFLTQFTKSFAPMRLLLQPDRVVVTGMPTPFDVAVVASTVLARASI</sequence>
<dbReference type="Proteomes" id="UP000828390">
    <property type="component" value="Unassembled WGS sequence"/>
</dbReference>
<reference evidence="1" key="1">
    <citation type="journal article" date="2019" name="bioRxiv">
        <title>The Genome of the Zebra Mussel, Dreissena polymorpha: A Resource for Invasive Species Research.</title>
        <authorList>
            <person name="McCartney M.A."/>
            <person name="Auch B."/>
            <person name="Kono T."/>
            <person name="Mallez S."/>
            <person name="Zhang Y."/>
            <person name="Obille A."/>
            <person name="Becker A."/>
            <person name="Abrahante J.E."/>
            <person name="Garbe J."/>
            <person name="Badalamenti J.P."/>
            <person name="Herman A."/>
            <person name="Mangelson H."/>
            <person name="Liachko I."/>
            <person name="Sullivan S."/>
            <person name="Sone E.D."/>
            <person name="Koren S."/>
            <person name="Silverstein K.A.T."/>
            <person name="Beckman K.B."/>
            <person name="Gohl D.M."/>
        </authorList>
    </citation>
    <scope>NUCLEOTIDE SEQUENCE</scope>
    <source>
        <strain evidence="1">Duluth1</strain>
        <tissue evidence="1">Whole animal</tissue>
    </source>
</reference>